<dbReference type="RefSeq" id="WP_376850273.1">
    <property type="nucleotide sequence ID" value="NZ_JBHSMF010000006.1"/>
</dbReference>
<dbReference type="Proteomes" id="UP001596037">
    <property type="component" value="Unassembled WGS sequence"/>
</dbReference>
<evidence type="ECO:0000313" key="1">
    <source>
        <dbReference type="EMBL" id="MFC5498214.1"/>
    </source>
</evidence>
<accession>A0ABW0NE39</accession>
<dbReference type="EMBL" id="JBHSMF010000006">
    <property type="protein sequence ID" value="MFC5498214.1"/>
    <property type="molecule type" value="Genomic_DNA"/>
</dbReference>
<keyword evidence="2" id="KW-1185">Reference proteome</keyword>
<comment type="caution">
    <text evidence="1">The sequence shown here is derived from an EMBL/GenBank/DDBJ whole genome shotgun (WGS) entry which is preliminary data.</text>
</comment>
<protein>
    <submittedName>
        <fullName evidence="1">Uncharacterized protein</fullName>
    </submittedName>
</protein>
<sequence>MDEMPADARTKEAKFAAKAAKTMQKAARKLQDFKATHKLNPYKRAKLANAFLWGLRDAKCPTAYADELTEWLTLRL</sequence>
<evidence type="ECO:0000313" key="2">
    <source>
        <dbReference type="Proteomes" id="UP001596037"/>
    </source>
</evidence>
<gene>
    <name evidence="1" type="ORF">ACFPOE_11780</name>
</gene>
<name>A0ABW0NE39_9BURK</name>
<proteinExistence type="predicted"/>
<reference evidence="2" key="1">
    <citation type="journal article" date="2019" name="Int. J. Syst. Evol. Microbiol.">
        <title>The Global Catalogue of Microorganisms (GCM) 10K type strain sequencing project: providing services to taxonomists for standard genome sequencing and annotation.</title>
        <authorList>
            <consortium name="The Broad Institute Genomics Platform"/>
            <consortium name="The Broad Institute Genome Sequencing Center for Infectious Disease"/>
            <person name="Wu L."/>
            <person name="Ma J."/>
        </authorList>
    </citation>
    <scope>NUCLEOTIDE SEQUENCE [LARGE SCALE GENOMIC DNA]</scope>
    <source>
        <strain evidence="2">CCUG 57401</strain>
    </source>
</reference>
<organism evidence="1 2">
    <name type="scientific">Caenimonas terrae</name>
    <dbReference type="NCBI Taxonomy" id="696074"/>
    <lineage>
        <taxon>Bacteria</taxon>
        <taxon>Pseudomonadati</taxon>
        <taxon>Pseudomonadota</taxon>
        <taxon>Betaproteobacteria</taxon>
        <taxon>Burkholderiales</taxon>
        <taxon>Comamonadaceae</taxon>
        <taxon>Caenimonas</taxon>
    </lineage>
</organism>